<proteinExistence type="predicted"/>
<dbReference type="EMBL" id="AP029170">
    <property type="protein sequence ID" value="BFD46109.1"/>
    <property type="molecule type" value="Genomic_DNA"/>
</dbReference>
<feature type="chain" id="PRO_5043983692" description="Invasion associated locus B family protein" evidence="1">
    <location>
        <begin position="33"/>
        <end position="179"/>
    </location>
</feature>
<evidence type="ECO:0000313" key="2">
    <source>
        <dbReference type="EMBL" id="BFD46109.1"/>
    </source>
</evidence>
<evidence type="ECO:0000256" key="1">
    <source>
        <dbReference type="SAM" id="SignalP"/>
    </source>
</evidence>
<feature type="signal peptide" evidence="1">
    <location>
        <begin position="1"/>
        <end position="32"/>
    </location>
</feature>
<dbReference type="InterPro" id="IPR010642">
    <property type="entry name" value="Invasion_prot_B"/>
</dbReference>
<evidence type="ECO:0008006" key="3">
    <source>
        <dbReference type="Google" id="ProtNLM"/>
    </source>
</evidence>
<accession>A0AAT9G8L2</accession>
<name>A0AAT9G8L2_9RICK</name>
<dbReference type="Pfam" id="PF06776">
    <property type="entry name" value="IalB"/>
    <property type="match status" value="1"/>
</dbReference>
<protein>
    <recommendedName>
        <fullName evidence="3">Invasion associated locus B family protein</fullName>
    </recommendedName>
</protein>
<dbReference type="Gene3D" id="2.60.40.1880">
    <property type="entry name" value="Invasion associated locus B (IalB) protein"/>
    <property type="match status" value="1"/>
</dbReference>
<gene>
    <name evidence="2" type="ORF">DMENIID0002_07550</name>
</gene>
<organism evidence="2">
    <name type="scientific">Candidatus Tisiphia endosymbiont of Sergentomyia squamirostris</name>
    <dbReference type="NCBI Taxonomy" id="3113639"/>
    <lineage>
        <taxon>Bacteria</taxon>
        <taxon>Pseudomonadati</taxon>
        <taxon>Pseudomonadota</taxon>
        <taxon>Alphaproteobacteria</taxon>
        <taxon>Rickettsiales</taxon>
        <taxon>Rickettsiaceae</taxon>
        <taxon>Rickettsieae</taxon>
        <taxon>Candidatus Tisiphia</taxon>
    </lineage>
</organism>
<keyword evidence="1" id="KW-0732">Signal</keyword>
<dbReference type="AlphaFoldDB" id="A0AAT9G8L2"/>
<dbReference type="InterPro" id="IPR038696">
    <property type="entry name" value="IalB_sf"/>
</dbReference>
<reference evidence="2" key="1">
    <citation type="submission" date="2024-01" db="EMBL/GenBank/DDBJ databases">
        <title>Sequencing the genomes of a sandfly, Sergentomyia squamirostris, and its two endosymbionts.</title>
        <authorList>
            <person name="Itokawa K."/>
            <person name="Sanjoba C."/>
        </authorList>
    </citation>
    <scope>NUCLEOTIDE SEQUENCE</scope>
    <source>
        <strain evidence="2">RiSSQ</strain>
    </source>
</reference>
<sequence length="179" mass="18976">MTNCIKKSLFVTAGLAVMGLGLFLGNPSRVDAAVKEGQKFSDWVVNCTTDAEKRKVCFLSQAINSTNKDGKQQVLAVYQIGYLGSGKAKSLKMIQVVPADVSVAPGTSIISSQKLVAPGKYVTCTKDSCQAVAEISDKDLKDILSKDANPSVGIMNSAGQQVNFPLFTKGLEEGLKALK</sequence>